<feature type="compositionally biased region" description="Acidic residues" evidence="5">
    <location>
        <begin position="308"/>
        <end position="326"/>
    </location>
</feature>
<evidence type="ECO:0000313" key="6">
    <source>
        <dbReference type="EMBL" id="KAA1100576.1"/>
    </source>
</evidence>
<proteinExistence type="inferred from homology"/>
<comment type="subcellular location">
    <subcellularLocation>
        <location evidence="1">Nucleus</location>
    </subcellularLocation>
</comment>
<gene>
    <name evidence="6" type="ORF">PGTUg99_024581</name>
</gene>
<dbReference type="InterPro" id="IPR011990">
    <property type="entry name" value="TPR-like_helical_dom_sf"/>
</dbReference>
<name>A0A5B0PHS9_PUCGR</name>
<organism evidence="6 7">
    <name type="scientific">Puccinia graminis f. sp. tritici</name>
    <dbReference type="NCBI Taxonomy" id="56615"/>
    <lineage>
        <taxon>Eukaryota</taxon>
        <taxon>Fungi</taxon>
        <taxon>Dikarya</taxon>
        <taxon>Basidiomycota</taxon>
        <taxon>Pucciniomycotina</taxon>
        <taxon>Pucciniomycetes</taxon>
        <taxon>Pucciniales</taxon>
        <taxon>Pucciniaceae</taxon>
        <taxon>Puccinia</taxon>
    </lineage>
</organism>
<dbReference type="Proteomes" id="UP000325313">
    <property type="component" value="Unassembled WGS sequence"/>
</dbReference>
<feature type="region of interest" description="Disordered" evidence="5">
    <location>
        <begin position="1"/>
        <end position="166"/>
    </location>
</feature>
<accession>A0A5B0PHS9</accession>
<dbReference type="PANTHER" id="PTHR13471">
    <property type="entry name" value="TETRATRICOPEPTIDE-LIKE HELICAL"/>
    <property type="match status" value="1"/>
</dbReference>
<dbReference type="GO" id="GO:0071013">
    <property type="term" value="C:catalytic step 2 spliceosome"/>
    <property type="evidence" value="ECO:0007669"/>
    <property type="project" value="TreeGrafter"/>
</dbReference>
<evidence type="ECO:0000256" key="3">
    <source>
        <dbReference type="ARBA" id="ARBA00022737"/>
    </source>
</evidence>
<evidence type="ECO:0000313" key="7">
    <source>
        <dbReference type="Proteomes" id="UP000325313"/>
    </source>
</evidence>
<comment type="similarity">
    <text evidence="2">Belongs to the NRDE2 family.</text>
</comment>
<evidence type="ECO:0008006" key="8">
    <source>
        <dbReference type="Google" id="ProtNLM"/>
    </source>
</evidence>
<dbReference type="SUPFAM" id="SSF48452">
    <property type="entry name" value="TPR-like"/>
    <property type="match status" value="2"/>
</dbReference>
<sequence>MTTVPSFDSFPSPTHSPSGNKAVVAIPSFDSFPEPEAVTKNRRKRRTNEDNEDSSRSSSTRRRTKQRITTDHSTLDQADQFLNSLSHQIDSAHQRNSQESPDHQAQIQGSNRRRKERRSDHQSRQDSPVRKDKKAKKKLQAITPPALRALPGPSATSATQPKLDSNQFRDQLGKIIFIIDLREDNFNLHHGRPDRGKVPRYRRAAAGRVLGLDPHLRIVFSSAYRGDGLKLSTEGRTKPVSISDPAVLQLLNDKNLKRISLSRLPHGGGEKMGDGPSIPFIPLLESDRPAPGVEQERIPVGINLYGEPESEEEDLEDYVPPEEDGGESFLDRLNHRKGELERRTTDHPEDVEAWLALVSLQDEMKELGLVGLRARVTDADQEAISRHIQGTSDLKIAYLKRALREPSNQNNEQLLLAYMKAYCDQPDLDLAKEWQKMLEAHPAVTGLWIAYVDWKQTEAGSMNVLGMIEVYEELIDRLVRRSENSNTPEKERTLFEQSIVYLFHRCCVMLKQAGYNERATAAFQAIMELNFFKPRQKVESLNELADDLETFWDSEVPRIGEDGAKGWMNMNLEFEQLEPQPGQTLPNESKELEPNPTDEIFNRWQVQEMKARRPLRTTDLQDNDDPFGCVLFDDIRNLLFLLSTDDSLQALLYSFLSFVGVSIPPPDIDTNVPFFTDPFLSTELIDVPERQSTFWPQLEKKLSFDPYGPTERSSGIKNPQMIPFRIFPCDIRQLFADPSRWFVNFEPPKDSINFIRNSFQALKTTGMLKQDTYFKLCELSFEARVDVSSAVKLAKQSLSLDQRNFVLWDAYARLCLLQGKPKQARDVYVKTLEMSEQGAEGLMSLWYSWAEMEFQLGHFRLVISILARTMNCLDESPSGNSLLRLAQPFHCYKKLRWLTLGSGTLELVRNTSQSRSPALLLRVRRAFIGQLAGSFQDDLPLSLLRCRVSAAVGYGTFQYLTEGFPAGCEAYERSLKALESLDSPAEEEELWLNYCRLIYQQIQDHQRFKPIEIRATLQRAIVKFPNNSVFLALFAFNESKMKIENQTRRLLDAILLKIPTLVTVNRWLFAIWVELHLNSSTYNQAAVRGLFERALTNQSIGSCLQVWVLYIEFELRNENYVRARSLVTRSVAHCPWAKELYLLPFTSRFEGAYETSAGRAVELNRMVRLVDEKCVRIRDRSVLARLQKAEVDRLPRVLGEEDIDSGEQREFDERTKLMPY</sequence>
<keyword evidence="3" id="KW-0677">Repeat</keyword>
<dbReference type="Pfam" id="PF08424">
    <property type="entry name" value="NRDE-2"/>
    <property type="match status" value="1"/>
</dbReference>
<dbReference type="InterPro" id="IPR013633">
    <property type="entry name" value="NRDE-2"/>
</dbReference>
<feature type="compositionally biased region" description="Basic and acidic residues" evidence="5">
    <location>
        <begin position="117"/>
        <end position="130"/>
    </location>
</feature>
<comment type="caution">
    <text evidence="6">The sequence shown here is derived from an EMBL/GenBank/DDBJ whole genome shotgun (WGS) entry which is preliminary data.</text>
</comment>
<reference evidence="6 7" key="1">
    <citation type="submission" date="2019-05" db="EMBL/GenBank/DDBJ databases">
        <title>Emergence of the Ug99 lineage of the wheat stem rust pathogen through somatic hybridization.</title>
        <authorList>
            <person name="Li F."/>
            <person name="Upadhyaya N.M."/>
            <person name="Sperschneider J."/>
            <person name="Matny O."/>
            <person name="Nguyen-Phuc H."/>
            <person name="Mago R."/>
            <person name="Raley C."/>
            <person name="Miller M.E."/>
            <person name="Silverstein K.A.T."/>
            <person name="Henningsen E."/>
            <person name="Hirsch C.D."/>
            <person name="Visser B."/>
            <person name="Pretorius Z.A."/>
            <person name="Steffenson B.J."/>
            <person name="Schwessinger B."/>
            <person name="Dodds P.N."/>
            <person name="Figueroa M."/>
        </authorList>
    </citation>
    <scope>NUCLEOTIDE SEQUENCE [LARGE SCALE GENOMIC DNA]</scope>
    <source>
        <strain evidence="6 7">Ug99</strain>
    </source>
</reference>
<dbReference type="Gene3D" id="1.25.40.10">
    <property type="entry name" value="Tetratricopeptide repeat domain"/>
    <property type="match status" value="2"/>
</dbReference>
<protein>
    <recommendedName>
        <fullName evidence="8">DUF1740-domain-containing protein</fullName>
    </recommendedName>
</protein>
<dbReference type="GO" id="GO:0006396">
    <property type="term" value="P:RNA processing"/>
    <property type="evidence" value="ECO:0007669"/>
    <property type="project" value="InterPro"/>
</dbReference>
<evidence type="ECO:0000256" key="2">
    <source>
        <dbReference type="ARBA" id="ARBA00009265"/>
    </source>
</evidence>
<evidence type="ECO:0000256" key="4">
    <source>
        <dbReference type="ARBA" id="ARBA00023242"/>
    </source>
</evidence>
<dbReference type="PANTHER" id="PTHR13471:SF0">
    <property type="entry name" value="NUCLEAR EXOSOME REGULATOR NRDE2"/>
    <property type="match status" value="1"/>
</dbReference>
<dbReference type="InterPro" id="IPR003107">
    <property type="entry name" value="HAT"/>
</dbReference>
<evidence type="ECO:0000256" key="1">
    <source>
        <dbReference type="ARBA" id="ARBA00004123"/>
    </source>
</evidence>
<dbReference type="GO" id="GO:1902369">
    <property type="term" value="P:negative regulation of RNA catabolic process"/>
    <property type="evidence" value="ECO:0007669"/>
    <property type="project" value="TreeGrafter"/>
</dbReference>
<dbReference type="GO" id="GO:0031048">
    <property type="term" value="P:regulatory ncRNA-mediated heterochromatin formation"/>
    <property type="evidence" value="ECO:0007669"/>
    <property type="project" value="TreeGrafter"/>
</dbReference>
<dbReference type="EMBL" id="VDEP01000340">
    <property type="protein sequence ID" value="KAA1100576.1"/>
    <property type="molecule type" value="Genomic_DNA"/>
</dbReference>
<feature type="compositionally biased region" description="Polar residues" evidence="5">
    <location>
        <begin position="154"/>
        <end position="166"/>
    </location>
</feature>
<keyword evidence="4" id="KW-0539">Nucleus</keyword>
<feature type="compositionally biased region" description="Polar residues" evidence="5">
    <location>
        <begin position="75"/>
        <end position="110"/>
    </location>
</feature>
<feature type="region of interest" description="Disordered" evidence="5">
    <location>
        <begin position="307"/>
        <end position="329"/>
    </location>
</feature>
<dbReference type="AlphaFoldDB" id="A0A5B0PHS9"/>
<evidence type="ECO:0000256" key="5">
    <source>
        <dbReference type="SAM" id="MobiDB-lite"/>
    </source>
</evidence>
<dbReference type="SMART" id="SM00386">
    <property type="entry name" value="HAT"/>
    <property type="match status" value="5"/>
</dbReference>
<feature type="compositionally biased region" description="Polar residues" evidence="5">
    <location>
        <begin position="1"/>
        <end position="19"/>
    </location>
</feature>